<keyword evidence="6" id="KW-1278">Translocase</keyword>
<evidence type="ECO:0000256" key="2">
    <source>
        <dbReference type="ARBA" id="ARBA00022553"/>
    </source>
</evidence>
<protein>
    <submittedName>
        <fullName evidence="11">Electron transport complex protein RnfD</fullName>
    </submittedName>
</protein>
<evidence type="ECO:0000256" key="6">
    <source>
        <dbReference type="ARBA" id="ARBA00022967"/>
    </source>
</evidence>
<organism evidence="11 12">
    <name type="scientific">Tindallia magadiensis</name>
    <dbReference type="NCBI Taxonomy" id="69895"/>
    <lineage>
        <taxon>Bacteria</taxon>
        <taxon>Bacillati</taxon>
        <taxon>Bacillota</taxon>
        <taxon>Clostridia</taxon>
        <taxon>Peptostreptococcales</taxon>
        <taxon>Tindalliaceae</taxon>
        <taxon>Tindallia</taxon>
    </lineage>
</organism>
<evidence type="ECO:0000256" key="1">
    <source>
        <dbReference type="ARBA" id="ARBA00022448"/>
    </source>
</evidence>
<dbReference type="AlphaFoldDB" id="A0A1I3F6Z0"/>
<feature type="transmembrane region" description="Helical" evidence="10">
    <location>
        <begin position="260"/>
        <end position="278"/>
    </location>
</feature>
<evidence type="ECO:0000256" key="5">
    <source>
        <dbReference type="ARBA" id="ARBA00022692"/>
    </source>
</evidence>
<evidence type="ECO:0000256" key="4">
    <source>
        <dbReference type="ARBA" id="ARBA00022643"/>
    </source>
</evidence>
<proteinExistence type="predicted"/>
<dbReference type="GO" id="GO:0022900">
    <property type="term" value="P:electron transport chain"/>
    <property type="evidence" value="ECO:0007669"/>
    <property type="project" value="InterPro"/>
</dbReference>
<evidence type="ECO:0000256" key="3">
    <source>
        <dbReference type="ARBA" id="ARBA00022630"/>
    </source>
</evidence>
<feature type="transmembrane region" description="Helical" evidence="10">
    <location>
        <begin position="231"/>
        <end position="248"/>
    </location>
</feature>
<keyword evidence="12" id="KW-1185">Reference proteome</keyword>
<dbReference type="OrthoDB" id="9776359at2"/>
<name>A0A1I3F6Z0_9FIRM</name>
<sequence length="313" mass="33211">MSQAGKLPVSSAPYLKDNYFLETAMRDVMIALLPISLVSIFFYGANAIFLIAICMATAALTEVAVRKMMGKKPSLYDGSAVLTGLFVALLYQPTAPWFSAVMATVIGVGVAKELSGGLGLNRFNPALFGRVSMILLTPVFAAFAPGALTLSSVEIVTQASPLALLGSGMEMPSYGEMFIGFQGGALSESSPLALIAGAAYLKHRKHIKLRVPLVIFATVVVIALATGQDPIYHLLSGGLMIGALFMATDWVTAPITYSGRVIFGLSIGVLVMIFRVFLPPTEGVAFSILIMNAFVPVIDKATRHLAFLEPKEA</sequence>
<feature type="transmembrane region" description="Helical" evidence="10">
    <location>
        <begin position="177"/>
        <end position="200"/>
    </location>
</feature>
<dbReference type="GO" id="GO:0055085">
    <property type="term" value="P:transmembrane transport"/>
    <property type="evidence" value="ECO:0007669"/>
    <property type="project" value="InterPro"/>
</dbReference>
<evidence type="ECO:0000313" key="12">
    <source>
        <dbReference type="Proteomes" id="UP000199287"/>
    </source>
</evidence>
<dbReference type="InterPro" id="IPR004338">
    <property type="entry name" value="NqrB/RnfD"/>
</dbReference>
<dbReference type="PANTHER" id="PTHR30578:SF0">
    <property type="entry name" value="ION-TRANSLOCATING OXIDOREDUCTASE COMPLEX SUBUNIT D"/>
    <property type="match status" value="1"/>
</dbReference>
<dbReference type="STRING" id="69895.SAMN05192551_10626"/>
<keyword evidence="3" id="KW-0285">Flavoprotein</keyword>
<dbReference type="NCBIfam" id="TIGR01946">
    <property type="entry name" value="rnfD"/>
    <property type="match status" value="1"/>
</dbReference>
<dbReference type="RefSeq" id="WP_093372320.1">
    <property type="nucleotide sequence ID" value="NZ_FOQA01000006.1"/>
</dbReference>
<reference evidence="12" key="1">
    <citation type="submission" date="2016-10" db="EMBL/GenBank/DDBJ databases">
        <authorList>
            <person name="Varghese N."/>
            <person name="Submissions S."/>
        </authorList>
    </citation>
    <scope>NUCLEOTIDE SEQUENCE [LARGE SCALE GENOMIC DNA]</scope>
    <source>
        <strain evidence="12">Z-7934</strain>
    </source>
</reference>
<evidence type="ECO:0000256" key="9">
    <source>
        <dbReference type="ARBA" id="ARBA00023136"/>
    </source>
</evidence>
<evidence type="ECO:0000313" key="11">
    <source>
        <dbReference type="EMBL" id="SFI06999.1"/>
    </source>
</evidence>
<dbReference type="Pfam" id="PF03116">
    <property type="entry name" value="NQR2_RnfD_RnfE"/>
    <property type="match status" value="1"/>
</dbReference>
<keyword evidence="4" id="KW-0288">FMN</keyword>
<keyword evidence="8 10" id="KW-1133">Transmembrane helix</keyword>
<feature type="transmembrane region" description="Helical" evidence="10">
    <location>
        <begin position="207"/>
        <end position="225"/>
    </location>
</feature>
<evidence type="ECO:0000256" key="10">
    <source>
        <dbReference type="SAM" id="Phobius"/>
    </source>
</evidence>
<dbReference type="GO" id="GO:0005886">
    <property type="term" value="C:plasma membrane"/>
    <property type="evidence" value="ECO:0007669"/>
    <property type="project" value="TreeGrafter"/>
</dbReference>
<dbReference type="EMBL" id="FOQA01000006">
    <property type="protein sequence ID" value="SFI06999.1"/>
    <property type="molecule type" value="Genomic_DNA"/>
</dbReference>
<dbReference type="PANTHER" id="PTHR30578">
    <property type="entry name" value="ELECTRON TRANSPORT COMPLEX PROTEIN RNFD"/>
    <property type="match status" value="1"/>
</dbReference>
<keyword evidence="5 10" id="KW-0812">Transmembrane</keyword>
<feature type="transmembrane region" description="Helical" evidence="10">
    <location>
        <begin position="97"/>
        <end position="115"/>
    </location>
</feature>
<keyword evidence="1" id="KW-0813">Transport</keyword>
<keyword evidence="2" id="KW-0597">Phosphoprotein</keyword>
<keyword evidence="7" id="KW-0249">Electron transport</keyword>
<keyword evidence="9 10" id="KW-0472">Membrane</keyword>
<evidence type="ECO:0000256" key="7">
    <source>
        <dbReference type="ARBA" id="ARBA00022982"/>
    </source>
</evidence>
<evidence type="ECO:0000256" key="8">
    <source>
        <dbReference type="ARBA" id="ARBA00022989"/>
    </source>
</evidence>
<dbReference type="Proteomes" id="UP000199287">
    <property type="component" value="Unassembled WGS sequence"/>
</dbReference>
<dbReference type="InterPro" id="IPR011303">
    <property type="entry name" value="RnfD_bac"/>
</dbReference>
<feature type="transmembrane region" description="Helical" evidence="10">
    <location>
        <begin position="127"/>
        <end position="148"/>
    </location>
</feature>
<accession>A0A1I3F6Z0</accession>
<gene>
    <name evidence="11" type="ORF">SAMN05192551_10626</name>
</gene>
<feature type="transmembrane region" description="Helical" evidence="10">
    <location>
        <begin position="73"/>
        <end position="91"/>
    </location>
</feature>
<feature type="transmembrane region" description="Helical" evidence="10">
    <location>
        <begin position="28"/>
        <end position="61"/>
    </location>
</feature>